<dbReference type="RefSeq" id="WP_181897582.1">
    <property type="nucleotide sequence ID" value="NZ_QRDV01000001.1"/>
</dbReference>
<accession>A0A3D9HDM0</accession>
<name>A0A3D9HDM0_9FLAO</name>
<evidence type="ECO:0000313" key="2">
    <source>
        <dbReference type="Proteomes" id="UP000256980"/>
    </source>
</evidence>
<dbReference type="Proteomes" id="UP000256980">
    <property type="component" value="Unassembled WGS sequence"/>
</dbReference>
<protein>
    <recommendedName>
        <fullName evidence="3">Secreted protein (Por secretion system target)</fullName>
    </recommendedName>
</protein>
<evidence type="ECO:0008006" key="3">
    <source>
        <dbReference type="Google" id="ProtNLM"/>
    </source>
</evidence>
<keyword evidence="2" id="KW-1185">Reference proteome</keyword>
<evidence type="ECO:0000313" key="1">
    <source>
        <dbReference type="EMBL" id="RED47351.1"/>
    </source>
</evidence>
<organism evidence="1 2">
    <name type="scientific">Winogradskyella eximia</name>
    <dbReference type="NCBI Taxonomy" id="262006"/>
    <lineage>
        <taxon>Bacteria</taxon>
        <taxon>Pseudomonadati</taxon>
        <taxon>Bacteroidota</taxon>
        <taxon>Flavobacteriia</taxon>
        <taxon>Flavobacteriales</taxon>
        <taxon>Flavobacteriaceae</taxon>
        <taxon>Winogradskyella</taxon>
    </lineage>
</organism>
<sequence>MKQVYKSTSIIDFESFTSSLKLGVYLLKLMTTEGESITKKTYKSID</sequence>
<comment type="caution">
    <text evidence="1">The sequence shown here is derived from an EMBL/GenBank/DDBJ whole genome shotgun (WGS) entry which is preliminary data.</text>
</comment>
<dbReference type="EMBL" id="QRDV01000001">
    <property type="protein sequence ID" value="RED47351.1"/>
    <property type="molecule type" value="Genomic_DNA"/>
</dbReference>
<dbReference type="AlphaFoldDB" id="A0A3D9HDM0"/>
<reference evidence="1 2" key="1">
    <citation type="submission" date="2018-07" db="EMBL/GenBank/DDBJ databases">
        <title>Genomic Encyclopedia of Type Strains, Phase III (KMG-III): the genomes of soil and plant-associated and newly described type strains.</title>
        <authorList>
            <person name="Whitman W."/>
        </authorList>
    </citation>
    <scope>NUCLEOTIDE SEQUENCE [LARGE SCALE GENOMIC DNA]</scope>
    <source>
        <strain evidence="1 2">CECT 7946</strain>
    </source>
</reference>
<gene>
    <name evidence="1" type="ORF">DFQ10_1011141</name>
</gene>
<proteinExistence type="predicted"/>